<dbReference type="Proteomes" id="UP000276776">
    <property type="component" value="Unassembled WGS sequence"/>
</dbReference>
<organism evidence="3">
    <name type="scientific">Thelazia callipaeda</name>
    <name type="common">Oriental eyeworm</name>
    <name type="synonym">Parasitic nematode</name>
    <dbReference type="NCBI Taxonomy" id="103827"/>
    <lineage>
        <taxon>Eukaryota</taxon>
        <taxon>Metazoa</taxon>
        <taxon>Ecdysozoa</taxon>
        <taxon>Nematoda</taxon>
        <taxon>Chromadorea</taxon>
        <taxon>Rhabditida</taxon>
        <taxon>Spirurina</taxon>
        <taxon>Spiruromorpha</taxon>
        <taxon>Thelazioidea</taxon>
        <taxon>Thelaziidae</taxon>
        <taxon>Thelazia</taxon>
    </lineage>
</organism>
<proteinExistence type="predicted"/>
<protein>
    <submittedName>
        <fullName evidence="3">MamL-1 domain-containing protein</fullName>
    </submittedName>
</protein>
<evidence type="ECO:0000313" key="2">
    <source>
        <dbReference type="Proteomes" id="UP000276776"/>
    </source>
</evidence>
<reference evidence="3" key="1">
    <citation type="submission" date="2017-02" db="UniProtKB">
        <authorList>
            <consortium name="WormBaseParasite"/>
        </authorList>
    </citation>
    <scope>IDENTIFICATION</scope>
</reference>
<evidence type="ECO:0000313" key="1">
    <source>
        <dbReference type="EMBL" id="VDN07141.1"/>
    </source>
</evidence>
<gene>
    <name evidence="1" type="ORF">TCLT_LOCUS9507</name>
</gene>
<keyword evidence="2" id="KW-1185">Reference proteome</keyword>
<sequence length="670" mass="74871">MNCGGAAVLPSTSVVTEKSVVESSGMTYDDERLSARWKERRARFLGCIENTKLIAERTKQRQEYARKERLKKERAEMEKYRRRYLEAAMKQHMEQQAKSREMPSSSMIHSGLHHPQFPSAAQAYSGCIQQVHGCPTPFPTTYPSVSTCKPNVNFRLTMRKRPHDSNSEWTQYASMSVVNDPHCVYPGKGSQVFQNGINSIQMANPPHYFNMVPKQIPYAETSYNEARDVKKMISVTVLVLQSDKTIDQSISQHMCNVPEHNEAEQYDQTTFGDLMSPATSQAEQSFVSTITEEMNSLSAIPEVAESHVKDLMDEIKPGNSLDDLGGNCLDGVLTSHCDEEDLVTEKNIGSQVQSLSAATISPMSVSGHTPINAVSPPTHLSASTRCSANTFYESHSTAVTPQQNAITSPADQSHLIQMGSPLAAAVTPLQMMRPENSSMCTSSAGDNQGVAPNASISCVPLASPQPNCISNYSANMNGNLMYSNQAVAAVQPVVSIPPSVQSHQHEHIQHHSFSHFQSYQSNSCHQQQQQQLLHLFNNGYHMSTRNVPLPQLNNTRTYNGIDYSRFGQYYNQHNHHTEKQPIIFPRLPSQSVLNYSTEQYDAYSMKYPNVGMSCHMHMNQTNMDAHHTYQCKFHKVQGPSPYQIPCQRHPYYGSDMLPAAQNASYPMNQF</sequence>
<dbReference type="OrthoDB" id="5837023at2759"/>
<accession>A0A0N5D8S6</accession>
<dbReference type="AlphaFoldDB" id="A0A0N5D8S6"/>
<dbReference type="WBParaSite" id="TCLT_0000951801-mRNA-1">
    <property type="protein sequence ID" value="TCLT_0000951801-mRNA-1"/>
    <property type="gene ID" value="TCLT_0000951801"/>
</dbReference>
<dbReference type="EMBL" id="UYYF01004812">
    <property type="protein sequence ID" value="VDN07141.1"/>
    <property type="molecule type" value="Genomic_DNA"/>
</dbReference>
<name>A0A0N5D8S6_THECL</name>
<reference evidence="1 2" key="2">
    <citation type="submission" date="2018-11" db="EMBL/GenBank/DDBJ databases">
        <authorList>
            <consortium name="Pathogen Informatics"/>
        </authorList>
    </citation>
    <scope>NUCLEOTIDE SEQUENCE [LARGE SCALE GENOMIC DNA]</scope>
</reference>
<evidence type="ECO:0000313" key="3">
    <source>
        <dbReference type="WBParaSite" id="TCLT_0000951801-mRNA-1"/>
    </source>
</evidence>